<evidence type="ECO:0000256" key="1">
    <source>
        <dbReference type="SAM" id="SignalP"/>
    </source>
</evidence>
<reference evidence="2" key="1">
    <citation type="submission" date="2018-03" db="EMBL/GenBank/DDBJ databases">
        <authorList>
            <person name="Guldener U."/>
        </authorList>
    </citation>
    <scope>NUCLEOTIDE SEQUENCE</scope>
</reference>
<dbReference type="EMBL" id="ONZQ02000003">
    <property type="protein sequence ID" value="SPN99690.1"/>
    <property type="molecule type" value="Genomic_DNA"/>
</dbReference>
<evidence type="ECO:0000313" key="3">
    <source>
        <dbReference type="Proteomes" id="UP001187682"/>
    </source>
</evidence>
<organism evidence="2 3">
    <name type="scientific">Cephalotrichum gorgonifer</name>
    <dbReference type="NCBI Taxonomy" id="2041049"/>
    <lineage>
        <taxon>Eukaryota</taxon>
        <taxon>Fungi</taxon>
        <taxon>Dikarya</taxon>
        <taxon>Ascomycota</taxon>
        <taxon>Pezizomycotina</taxon>
        <taxon>Sordariomycetes</taxon>
        <taxon>Hypocreomycetidae</taxon>
        <taxon>Microascales</taxon>
        <taxon>Microascaceae</taxon>
        <taxon>Cephalotrichum</taxon>
    </lineage>
</organism>
<feature type="chain" id="PRO_5042111516" evidence="1">
    <location>
        <begin position="22"/>
        <end position="330"/>
    </location>
</feature>
<keyword evidence="3" id="KW-1185">Reference proteome</keyword>
<feature type="signal peptide" evidence="1">
    <location>
        <begin position="1"/>
        <end position="21"/>
    </location>
</feature>
<comment type="caution">
    <text evidence="2">The sequence shown here is derived from an EMBL/GenBank/DDBJ whole genome shotgun (WGS) entry which is preliminary data.</text>
</comment>
<sequence>MTWMHLARAALLLPQIKKTLAGFTKPWDQPDSAPSLHVIGALDILSVFVAMGYANVVDKTTTESLSNIVQNILVEVSAAREPIHNFTFTRIMSIRILFCLIVGFLRPDGKADEWVLRLPTSPTRLSIVSDSLPREATHLLYVVLAIRSLSSESRPEHYVHPQDRVIRPHWVPYTSKVNLADDDTPPPLPDGPHPIERAFTHSTYPWNEWYRHRSASLIADLQSGTWRGAVTYYESPQHSAVHDVINDVRFVRRPSDGDMEVLFEWGDGSGGHSSYRATLDLEVGEVRVLDGDGDVFRLFVTPFGFVGCDSPGGREAAREFYWFYREEWCL</sequence>
<keyword evidence="1" id="KW-0732">Signal</keyword>
<accession>A0AAE8MV20</accession>
<name>A0AAE8MV20_9PEZI</name>
<protein>
    <submittedName>
        <fullName evidence="2">Uncharacterized protein</fullName>
    </submittedName>
</protein>
<proteinExistence type="predicted"/>
<dbReference type="Proteomes" id="UP001187682">
    <property type="component" value="Unassembled WGS sequence"/>
</dbReference>
<evidence type="ECO:0000313" key="2">
    <source>
        <dbReference type="EMBL" id="SPN99690.1"/>
    </source>
</evidence>
<gene>
    <name evidence="2" type="ORF">DNG_02541</name>
</gene>
<dbReference type="AlphaFoldDB" id="A0AAE8MV20"/>